<comment type="catalytic activity">
    <reaction evidence="13">
        <text>a lipid A disaccharide + ATP = a lipid IVA + ADP + H(+)</text>
        <dbReference type="Rhea" id="RHEA:67840"/>
        <dbReference type="ChEBI" id="CHEBI:15378"/>
        <dbReference type="ChEBI" id="CHEBI:30616"/>
        <dbReference type="ChEBI" id="CHEBI:176343"/>
        <dbReference type="ChEBI" id="CHEBI:176425"/>
        <dbReference type="ChEBI" id="CHEBI:456216"/>
        <dbReference type="EC" id="2.7.1.130"/>
    </reaction>
</comment>
<organism evidence="14">
    <name type="scientific">Veillonella atypica</name>
    <dbReference type="NCBI Taxonomy" id="39777"/>
    <lineage>
        <taxon>Bacteria</taxon>
        <taxon>Bacillati</taxon>
        <taxon>Bacillota</taxon>
        <taxon>Negativicutes</taxon>
        <taxon>Veillonellales</taxon>
        <taxon>Veillonellaceae</taxon>
        <taxon>Veillonella</taxon>
    </lineage>
</organism>
<keyword evidence="6 13" id="KW-0441">Lipid A biosynthesis</keyword>
<evidence type="ECO:0000256" key="6">
    <source>
        <dbReference type="ARBA" id="ARBA00022556"/>
    </source>
</evidence>
<evidence type="ECO:0000256" key="7">
    <source>
        <dbReference type="ARBA" id="ARBA00022679"/>
    </source>
</evidence>
<evidence type="ECO:0000256" key="13">
    <source>
        <dbReference type="HAMAP-Rule" id="MF_00409"/>
    </source>
</evidence>
<keyword evidence="9 13" id="KW-0418">Kinase</keyword>
<evidence type="ECO:0000256" key="2">
    <source>
        <dbReference type="ARBA" id="ARBA00004870"/>
    </source>
</evidence>
<reference evidence="14 15" key="1">
    <citation type="submission" date="2016-01" db="EMBL/GenBank/DDBJ databases">
        <authorList>
            <person name="Oliw E.H."/>
        </authorList>
    </citation>
    <scope>NUCLEOTIDE SEQUENCE [LARGE SCALE GENOMIC DNA]</scope>
    <source>
        <strain evidence="14 15">CMW7756B</strain>
    </source>
</reference>
<evidence type="ECO:0000313" key="14">
    <source>
        <dbReference type="EMBL" id="KXA62689.1"/>
    </source>
</evidence>
<comment type="similarity">
    <text evidence="13">Belongs to the LpxK family.</text>
</comment>
<proteinExistence type="inferred from homology"/>
<dbReference type="SUPFAM" id="SSF52540">
    <property type="entry name" value="P-loop containing nucleoside triphosphate hydrolases"/>
    <property type="match status" value="1"/>
</dbReference>
<evidence type="ECO:0000256" key="4">
    <source>
        <dbReference type="ARBA" id="ARBA00016436"/>
    </source>
</evidence>
<dbReference type="EC" id="2.7.1.130" evidence="3 13"/>
<dbReference type="GO" id="GO:0009244">
    <property type="term" value="P:lipopolysaccharide core region biosynthetic process"/>
    <property type="evidence" value="ECO:0007669"/>
    <property type="project" value="TreeGrafter"/>
</dbReference>
<protein>
    <recommendedName>
        <fullName evidence="4 13">Tetraacyldisaccharide 4'-kinase</fullName>
        <ecNumber evidence="3 13">2.7.1.130</ecNumber>
    </recommendedName>
    <alternativeName>
        <fullName evidence="12 13">Lipid A 4'-kinase</fullName>
    </alternativeName>
</protein>
<dbReference type="GO" id="GO:0009029">
    <property type="term" value="F:lipid-A 4'-kinase activity"/>
    <property type="evidence" value="ECO:0007669"/>
    <property type="project" value="UniProtKB-UniRule"/>
</dbReference>
<dbReference type="InterPro" id="IPR027417">
    <property type="entry name" value="P-loop_NTPase"/>
</dbReference>
<dbReference type="AlphaFoldDB" id="A0A133S2N0"/>
<accession>A0A133S2N0</accession>
<keyword evidence="11 13" id="KW-0443">Lipid metabolism</keyword>
<dbReference type="PATRIC" id="fig|39777.7.peg.1518"/>
<dbReference type="Proteomes" id="UP000070226">
    <property type="component" value="Unassembled WGS sequence"/>
</dbReference>
<evidence type="ECO:0000256" key="3">
    <source>
        <dbReference type="ARBA" id="ARBA00012071"/>
    </source>
</evidence>
<dbReference type="GO" id="GO:0005524">
    <property type="term" value="F:ATP binding"/>
    <property type="evidence" value="ECO:0007669"/>
    <property type="project" value="UniProtKB-UniRule"/>
</dbReference>
<keyword evidence="10 13" id="KW-0067">ATP-binding</keyword>
<comment type="function">
    <text evidence="1 13">Transfers the gamma-phosphate of ATP to the 4'-position of a tetraacyldisaccharide 1-phosphate intermediate (termed DS-1-P) to form tetraacyldisaccharide 1,4'-bis-phosphate (lipid IVA).</text>
</comment>
<evidence type="ECO:0000256" key="1">
    <source>
        <dbReference type="ARBA" id="ARBA00002274"/>
    </source>
</evidence>
<dbReference type="GO" id="GO:0009245">
    <property type="term" value="P:lipid A biosynthetic process"/>
    <property type="evidence" value="ECO:0007669"/>
    <property type="project" value="UniProtKB-UniRule"/>
</dbReference>
<evidence type="ECO:0000256" key="10">
    <source>
        <dbReference type="ARBA" id="ARBA00022840"/>
    </source>
</evidence>
<dbReference type="NCBIfam" id="TIGR00682">
    <property type="entry name" value="lpxK"/>
    <property type="match status" value="1"/>
</dbReference>
<comment type="caution">
    <text evidence="14">The sequence shown here is derived from an EMBL/GenBank/DDBJ whole genome shotgun (WGS) entry which is preliminary data.</text>
</comment>
<sequence>MNGEDIFKSIVSGEDQSILGDVARAGLSLLSKGYKKAVTMRNAKFDANKGVVKVSVPVISVGNITAGGTGKTPMVRLICDILGQKGFHPTVLSRGYRAKDNSQNTIISKHGSILVEPEESGDEAWLLAKVLPKSSVIIGRNRIESARIAIEELGADYLVMDDGFQHRALHRDKDIVLIDASNPFGYEHVLPRGLLREPMEGLARADIIVLTKVDQVDPGLVAALRKRLARMAPQKPVYETIHKPRAVYTLEAWANGDEGHPIGTDSDLPIMAVSGIGNPKSFTKTLEGCGYDVVHTMGFGDHHDFSDDDVVEIWKQAFAHQAKAIMITEKDAVKLSQLHTIEDLKIPILVLSIGIEFISGKQEFIENLEI</sequence>
<dbReference type="RefSeq" id="WP_009661443.1">
    <property type="nucleotide sequence ID" value="NZ_KQ958119.1"/>
</dbReference>
<dbReference type="InterPro" id="IPR003758">
    <property type="entry name" value="LpxK"/>
</dbReference>
<dbReference type="EMBL" id="LRQT01000086">
    <property type="protein sequence ID" value="KXA62689.1"/>
    <property type="molecule type" value="Genomic_DNA"/>
</dbReference>
<keyword evidence="5 13" id="KW-0444">Lipid biosynthesis</keyword>
<evidence type="ECO:0000256" key="9">
    <source>
        <dbReference type="ARBA" id="ARBA00022777"/>
    </source>
</evidence>
<dbReference type="PANTHER" id="PTHR42724:SF1">
    <property type="entry name" value="TETRAACYLDISACCHARIDE 4'-KINASE, MITOCHONDRIAL-RELATED"/>
    <property type="match status" value="1"/>
</dbReference>
<name>A0A133S2N0_9FIRM</name>
<keyword evidence="8 13" id="KW-0547">Nucleotide-binding</keyword>
<dbReference type="UniPathway" id="UPA00359">
    <property type="reaction ID" value="UER00482"/>
</dbReference>
<evidence type="ECO:0000256" key="11">
    <source>
        <dbReference type="ARBA" id="ARBA00023098"/>
    </source>
</evidence>
<comment type="pathway">
    <text evidence="2 13">Glycolipid biosynthesis; lipid IV(A) biosynthesis; lipid IV(A) from (3R)-3-hydroxytetradecanoyl-[acyl-carrier-protein] and UDP-N-acetyl-alpha-D-glucosamine: step 6/6.</text>
</comment>
<feature type="binding site" evidence="13">
    <location>
        <begin position="65"/>
        <end position="72"/>
    </location>
    <ligand>
        <name>ATP</name>
        <dbReference type="ChEBI" id="CHEBI:30616"/>
    </ligand>
</feature>
<evidence type="ECO:0000256" key="12">
    <source>
        <dbReference type="ARBA" id="ARBA00029757"/>
    </source>
</evidence>
<dbReference type="HAMAP" id="MF_00409">
    <property type="entry name" value="LpxK"/>
    <property type="match status" value="1"/>
</dbReference>
<gene>
    <name evidence="13" type="primary">lpxK</name>
    <name evidence="14" type="ORF">HMPREF3233_01552</name>
</gene>
<evidence type="ECO:0000313" key="15">
    <source>
        <dbReference type="Proteomes" id="UP000070226"/>
    </source>
</evidence>
<evidence type="ECO:0000256" key="8">
    <source>
        <dbReference type="ARBA" id="ARBA00022741"/>
    </source>
</evidence>
<dbReference type="Pfam" id="PF02606">
    <property type="entry name" value="LpxK"/>
    <property type="match status" value="1"/>
</dbReference>
<dbReference type="PANTHER" id="PTHR42724">
    <property type="entry name" value="TETRAACYLDISACCHARIDE 4'-KINASE"/>
    <property type="match status" value="1"/>
</dbReference>
<evidence type="ECO:0000256" key="5">
    <source>
        <dbReference type="ARBA" id="ARBA00022516"/>
    </source>
</evidence>
<keyword evidence="7 13" id="KW-0808">Transferase</keyword>
<dbReference type="GO" id="GO:0005886">
    <property type="term" value="C:plasma membrane"/>
    <property type="evidence" value="ECO:0007669"/>
    <property type="project" value="TreeGrafter"/>
</dbReference>
<dbReference type="STRING" id="39777.B7L28_02795"/>